<reference evidence="11" key="2">
    <citation type="submission" date="2025-08" db="UniProtKB">
        <authorList>
            <consortium name="RefSeq"/>
        </authorList>
    </citation>
    <scope>IDENTIFICATION</scope>
    <source>
        <tissue evidence="11">Leaf</tissue>
    </source>
</reference>
<dbReference type="GeneID" id="104792059"/>
<keyword evidence="5" id="KW-0548">Nucleotidyltransferase</keyword>
<evidence type="ECO:0000256" key="2">
    <source>
        <dbReference type="ARBA" id="ARBA00012418"/>
    </source>
</evidence>
<dbReference type="PANTHER" id="PTHR19376">
    <property type="entry name" value="DNA-DIRECTED RNA POLYMERASE"/>
    <property type="match status" value="1"/>
</dbReference>
<dbReference type="Pfam" id="PF04997">
    <property type="entry name" value="RNA_pol_Rpb1_1"/>
    <property type="match status" value="1"/>
</dbReference>
<proteinExistence type="inferred from homology"/>
<protein>
    <recommendedName>
        <fullName evidence="2">DNA-directed RNA polymerase</fullName>
        <ecNumber evidence="2">2.7.7.6</ecNumber>
    </recommendedName>
</protein>
<evidence type="ECO:0000256" key="1">
    <source>
        <dbReference type="ARBA" id="ARBA00006460"/>
    </source>
</evidence>
<comment type="similarity">
    <text evidence="1">Belongs to the RNA polymerase beta' chain family.</text>
</comment>
<keyword evidence="10" id="KW-1185">Reference proteome</keyword>
<dbReference type="Proteomes" id="UP000694864">
    <property type="component" value="Chromosome 6"/>
</dbReference>
<keyword evidence="3" id="KW-0240">DNA-directed RNA polymerase</keyword>
<keyword evidence="6" id="KW-0479">Metal-binding</keyword>
<dbReference type="InterPro" id="IPR007080">
    <property type="entry name" value="RNA_pol_Rpb1_1"/>
</dbReference>
<keyword evidence="4" id="KW-0808">Transferase</keyword>
<feature type="region of interest" description="Disordered" evidence="8">
    <location>
        <begin position="143"/>
        <end position="171"/>
    </location>
</feature>
<evidence type="ECO:0000256" key="5">
    <source>
        <dbReference type="ARBA" id="ARBA00022695"/>
    </source>
</evidence>
<evidence type="ECO:0000256" key="8">
    <source>
        <dbReference type="SAM" id="MobiDB-lite"/>
    </source>
</evidence>
<keyword evidence="7" id="KW-0804">Transcription</keyword>
<dbReference type="RefSeq" id="XP_010516387.1">
    <property type="nucleotide sequence ID" value="XM_010518085.2"/>
</dbReference>
<dbReference type="Gene3D" id="4.10.860.120">
    <property type="entry name" value="RNA polymerase II, clamp domain"/>
    <property type="match status" value="1"/>
</dbReference>
<dbReference type="InterPro" id="IPR044893">
    <property type="entry name" value="RNA_pol_Rpb1_clamp_domain"/>
</dbReference>
<evidence type="ECO:0000313" key="10">
    <source>
        <dbReference type="Proteomes" id="UP000694864"/>
    </source>
</evidence>
<accession>A0ABM0ZIY5</accession>
<evidence type="ECO:0000256" key="7">
    <source>
        <dbReference type="ARBA" id="ARBA00023163"/>
    </source>
</evidence>
<gene>
    <name evidence="11" type="primary">LOC104792059</name>
</gene>
<feature type="domain" description="RNA polymerase Rpb1" evidence="9">
    <location>
        <begin position="13"/>
        <end position="215"/>
    </location>
</feature>
<dbReference type="SUPFAM" id="SSF64484">
    <property type="entry name" value="beta and beta-prime subunits of DNA dependent RNA-polymerase"/>
    <property type="match status" value="1"/>
</dbReference>
<sequence>MAQAQTTEGASQVVESVRFSFMTERDVRKHSFLKVTSPVLLDNVERPVRGGLYDPIMGPLNDKEACESCGQLKLCCPGHCGHIELVYPIYHPLLFSLLYNFLQRTCFFCHHFMAKANDVKKCVSQLKLIMKGDVVSAKQVEVKSDSTSTESENSDVSCDSGLTNDSSQECEDSDMEDQRWTSLQFAEVTAVMKNFMKLSSKECDKCKAKNPKLEKPMFGWIRMVCPLKSYWMFLNQNLFVKVIFFYGMHK</sequence>
<organism evidence="10 11">
    <name type="scientific">Camelina sativa</name>
    <name type="common">False flax</name>
    <name type="synonym">Myagrum sativum</name>
    <dbReference type="NCBI Taxonomy" id="90675"/>
    <lineage>
        <taxon>Eukaryota</taxon>
        <taxon>Viridiplantae</taxon>
        <taxon>Streptophyta</taxon>
        <taxon>Embryophyta</taxon>
        <taxon>Tracheophyta</taxon>
        <taxon>Spermatophyta</taxon>
        <taxon>Magnoliopsida</taxon>
        <taxon>eudicotyledons</taxon>
        <taxon>Gunneridae</taxon>
        <taxon>Pentapetalae</taxon>
        <taxon>rosids</taxon>
        <taxon>malvids</taxon>
        <taxon>Brassicales</taxon>
        <taxon>Brassicaceae</taxon>
        <taxon>Camelineae</taxon>
        <taxon>Camelina</taxon>
    </lineage>
</organism>
<evidence type="ECO:0000256" key="6">
    <source>
        <dbReference type="ARBA" id="ARBA00022723"/>
    </source>
</evidence>
<dbReference type="InterPro" id="IPR045867">
    <property type="entry name" value="DNA-dir_RpoC_beta_prime"/>
</dbReference>
<evidence type="ECO:0000259" key="9">
    <source>
        <dbReference type="Pfam" id="PF04997"/>
    </source>
</evidence>
<name>A0ABM0ZIY5_CAMSA</name>
<dbReference type="PANTHER" id="PTHR19376:SF11">
    <property type="entry name" value="DNA-DIRECTED RNA POLYMERASE I SUBUNIT RPA1"/>
    <property type="match status" value="1"/>
</dbReference>
<evidence type="ECO:0000313" key="11">
    <source>
        <dbReference type="RefSeq" id="XP_010516387.1"/>
    </source>
</evidence>
<evidence type="ECO:0000256" key="3">
    <source>
        <dbReference type="ARBA" id="ARBA00022478"/>
    </source>
</evidence>
<feature type="compositionally biased region" description="Low complexity" evidence="8">
    <location>
        <begin position="145"/>
        <end position="157"/>
    </location>
</feature>
<reference evidence="10" key="1">
    <citation type="journal article" date="2014" name="Nat. Commun.">
        <title>The emerging biofuel crop Camelina sativa retains a highly undifferentiated hexaploid genome structure.</title>
        <authorList>
            <person name="Kagale S."/>
            <person name="Koh C."/>
            <person name="Nixon J."/>
            <person name="Bollina V."/>
            <person name="Clarke W.E."/>
            <person name="Tuteja R."/>
            <person name="Spillane C."/>
            <person name="Robinson S.J."/>
            <person name="Links M.G."/>
            <person name="Clarke C."/>
            <person name="Higgins E.E."/>
            <person name="Huebert T."/>
            <person name="Sharpe A.G."/>
            <person name="Parkin I.A."/>
        </authorList>
    </citation>
    <scope>NUCLEOTIDE SEQUENCE [LARGE SCALE GENOMIC DNA]</scope>
    <source>
        <strain evidence="10">cv. DH55</strain>
    </source>
</reference>
<evidence type="ECO:0000256" key="4">
    <source>
        <dbReference type="ARBA" id="ARBA00022679"/>
    </source>
</evidence>
<dbReference type="EC" id="2.7.7.6" evidence="2"/>